<dbReference type="VEuPathDB" id="ToxoDB:cyc_07526"/>
<gene>
    <name evidence="2" type="ORF">cyc_07526</name>
</gene>
<evidence type="ECO:0000313" key="2">
    <source>
        <dbReference type="EMBL" id="OEH76561.1"/>
    </source>
</evidence>
<dbReference type="AlphaFoldDB" id="A0A1D3CZE8"/>
<keyword evidence="3" id="KW-1185">Reference proteome</keyword>
<organism evidence="2 3">
    <name type="scientific">Cyclospora cayetanensis</name>
    <dbReference type="NCBI Taxonomy" id="88456"/>
    <lineage>
        <taxon>Eukaryota</taxon>
        <taxon>Sar</taxon>
        <taxon>Alveolata</taxon>
        <taxon>Apicomplexa</taxon>
        <taxon>Conoidasida</taxon>
        <taxon>Coccidia</taxon>
        <taxon>Eucoccidiorida</taxon>
        <taxon>Eimeriorina</taxon>
        <taxon>Eimeriidae</taxon>
        <taxon>Cyclospora</taxon>
    </lineage>
</organism>
<proteinExistence type="predicted"/>
<evidence type="ECO:0000256" key="1">
    <source>
        <dbReference type="SAM" id="MobiDB-lite"/>
    </source>
</evidence>
<name>A0A1D3CZE8_9EIME</name>
<comment type="caution">
    <text evidence="2">The sequence shown here is derived from an EMBL/GenBank/DDBJ whole genome shotgun (WGS) entry which is preliminary data.</text>
</comment>
<dbReference type="EMBL" id="JROU02001416">
    <property type="protein sequence ID" value="OEH76561.1"/>
    <property type="molecule type" value="Genomic_DNA"/>
</dbReference>
<dbReference type="InParanoid" id="A0A1D3CZE8"/>
<dbReference type="Proteomes" id="UP000095192">
    <property type="component" value="Unassembled WGS sequence"/>
</dbReference>
<feature type="region of interest" description="Disordered" evidence="1">
    <location>
        <begin position="29"/>
        <end position="54"/>
    </location>
</feature>
<accession>A0A1D3CZE8</accession>
<sequence>MHPMDPLVAAESEGRSGTFAALKEGALAEASPRAAAEGGGPSADFPEGPSPEGSWCAGAEGRVEALASEGAPAAGLVDLTEQGEPGSVACLLLDSLYASLAAELQQLEPLTPEQQLRQRRHEVYQHLRARWGPADTPQYRAQLVERLQRLREANIQRRGQQQQQPSLGNVEVLLLQGAAKGSWEGGP</sequence>
<evidence type="ECO:0000313" key="3">
    <source>
        <dbReference type="Proteomes" id="UP000095192"/>
    </source>
</evidence>
<reference evidence="2 3" key="1">
    <citation type="journal article" date="2016" name="BMC Genomics">
        <title>Comparative genomics reveals Cyclospora cayetanensis possesses coccidia-like metabolism and invasion components but unique surface antigens.</title>
        <authorList>
            <person name="Liu S."/>
            <person name="Wang L."/>
            <person name="Zheng H."/>
            <person name="Xu Z."/>
            <person name="Roellig D.M."/>
            <person name="Li N."/>
            <person name="Frace M.A."/>
            <person name="Tang K."/>
            <person name="Arrowood M.J."/>
            <person name="Moss D.M."/>
            <person name="Zhang L."/>
            <person name="Feng Y."/>
            <person name="Xiao L."/>
        </authorList>
    </citation>
    <scope>NUCLEOTIDE SEQUENCE [LARGE SCALE GENOMIC DNA]</scope>
    <source>
        <strain evidence="2 3">CHN_HEN01</strain>
    </source>
</reference>
<protein>
    <submittedName>
        <fullName evidence="2">Uncharacterized protein</fullName>
    </submittedName>
</protein>